<dbReference type="SUPFAM" id="SSF57903">
    <property type="entry name" value="FYVE/PHD zinc finger"/>
    <property type="match status" value="1"/>
</dbReference>
<dbReference type="AlphaFoldDB" id="A0AAV0TDB7"/>
<gene>
    <name evidence="2" type="ORF">PDE001_LOCUS1603</name>
</gene>
<evidence type="ECO:0000313" key="2">
    <source>
        <dbReference type="EMBL" id="CAI5716995.1"/>
    </source>
</evidence>
<reference evidence="2" key="1">
    <citation type="submission" date="2022-12" db="EMBL/GenBank/DDBJ databases">
        <authorList>
            <person name="Webb A."/>
        </authorList>
    </citation>
    <scope>NUCLEOTIDE SEQUENCE</scope>
    <source>
        <strain evidence="2">Pd1</strain>
    </source>
</reference>
<comment type="caution">
    <text evidence="2">The sequence shown here is derived from an EMBL/GenBank/DDBJ whole genome shotgun (WGS) entry which is preliminary data.</text>
</comment>
<name>A0AAV0TDB7_9STRA</name>
<dbReference type="EMBL" id="CANTFM010000281">
    <property type="protein sequence ID" value="CAI5716995.1"/>
    <property type="molecule type" value="Genomic_DNA"/>
</dbReference>
<dbReference type="InterPro" id="IPR013083">
    <property type="entry name" value="Znf_RING/FYVE/PHD"/>
</dbReference>
<dbReference type="Proteomes" id="UP001162029">
    <property type="component" value="Unassembled WGS sequence"/>
</dbReference>
<proteinExistence type="predicted"/>
<dbReference type="InterPro" id="IPR011011">
    <property type="entry name" value="Znf_FYVE_PHD"/>
</dbReference>
<accession>A0AAV0TDB7</accession>
<feature type="compositionally biased region" description="Low complexity" evidence="1">
    <location>
        <begin position="417"/>
        <end position="430"/>
    </location>
</feature>
<feature type="compositionally biased region" description="Polar residues" evidence="1">
    <location>
        <begin position="450"/>
        <end position="464"/>
    </location>
</feature>
<organism evidence="2 3">
    <name type="scientific">Peronospora destructor</name>
    <dbReference type="NCBI Taxonomy" id="86335"/>
    <lineage>
        <taxon>Eukaryota</taxon>
        <taxon>Sar</taxon>
        <taxon>Stramenopiles</taxon>
        <taxon>Oomycota</taxon>
        <taxon>Peronosporomycetes</taxon>
        <taxon>Peronosporales</taxon>
        <taxon>Peronosporaceae</taxon>
        <taxon>Peronospora</taxon>
    </lineage>
</organism>
<evidence type="ECO:0000256" key="1">
    <source>
        <dbReference type="SAM" id="MobiDB-lite"/>
    </source>
</evidence>
<protein>
    <recommendedName>
        <fullName evidence="4">FYVE-type domain-containing protein</fullName>
    </recommendedName>
</protein>
<dbReference type="Gene3D" id="3.30.40.10">
    <property type="entry name" value="Zinc/RING finger domain, C3HC4 (zinc finger)"/>
    <property type="match status" value="1"/>
</dbReference>
<dbReference type="PANTHER" id="PTHR13510">
    <property type="entry name" value="FYVE-FINGER-CONTAINING RAB5 EFFECTOR PROTEIN RABENOSYN-5-RELATED"/>
    <property type="match status" value="1"/>
</dbReference>
<evidence type="ECO:0000313" key="3">
    <source>
        <dbReference type="Proteomes" id="UP001162029"/>
    </source>
</evidence>
<dbReference type="PANTHER" id="PTHR13510:SF44">
    <property type="entry name" value="RABENOSYN-5"/>
    <property type="match status" value="1"/>
</dbReference>
<feature type="region of interest" description="Disordered" evidence="1">
    <location>
        <begin position="417"/>
        <end position="464"/>
    </location>
</feature>
<sequence>MKFTLPKDAFPAMNVSRELREQLVDEADTIVKEMVAANETFISHGSKLEYRHWKLVRAIDGIQVFRQRKKAINQRDDGCLGPVIQSPSWSQNHSFLRYNTATDRQMTSCSSSGIGEDTIMERMRPRDVALIALNGTMDGTLNDCMFGCFAPTDVTWMLRSSHVNDHLADARVLATIRGPTHHDPCRFLGVKWFAKEIPLMLAGIVQQRDFLIVESSGFTRDSKDERVGYFLMHSMTLREIPELTHLGMIRGLMSFCYVFRQNGPSKVDVFCRGFFDSRGAVPGRLSVSFAAESIVACANVVDYAYIKKLRWLVNNSLKQNQRNLTDKSRSNRCGACEKSFAKHLQSMFGTGTACQICHLFVCSKCSVSKKITMDVSETGAVQQRSFHFCLSCVMNVKQQSGWDMALSSLETSSRSTASSVSSSASGGLPSIPQKVSYRRDDFGNSGVEAATTNWQSAGDSTGRQ</sequence>
<keyword evidence="3" id="KW-1185">Reference proteome</keyword>
<dbReference type="InterPro" id="IPR023393">
    <property type="entry name" value="START-like_dom_sf"/>
</dbReference>
<dbReference type="InterPro" id="IPR052727">
    <property type="entry name" value="Rab4/Rab5_effector"/>
</dbReference>
<evidence type="ECO:0008006" key="4">
    <source>
        <dbReference type="Google" id="ProtNLM"/>
    </source>
</evidence>
<dbReference type="Gene3D" id="3.30.530.20">
    <property type="match status" value="1"/>
</dbReference>